<feature type="domain" description="Amidohydrolase-related" evidence="4">
    <location>
        <begin position="3"/>
        <end position="122"/>
    </location>
</feature>
<dbReference type="PANTHER" id="PTHR21240">
    <property type="entry name" value="2-AMINO-3-CARBOXYLMUCONATE-6-SEMIALDEHYDE DECARBOXYLASE"/>
    <property type="match status" value="1"/>
</dbReference>
<gene>
    <name evidence="5" type="ORF">CDV36_001917</name>
</gene>
<protein>
    <recommendedName>
        <fullName evidence="4">Amidohydrolase-related domain-containing protein</fullName>
    </recommendedName>
</protein>
<evidence type="ECO:0000259" key="4">
    <source>
        <dbReference type="Pfam" id="PF04909"/>
    </source>
</evidence>
<dbReference type="STRING" id="2010991.A0A3M2SLI2"/>
<dbReference type="GO" id="GO:0016787">
    <property type="term" value="F:hydrolase activity"/>
    <property type="evidence" value="ECO:0007669"/>
    <property type="project" value="InterPro"/>
</dbReference>
<keyword evidence="2 3" id="KW-0456">Lyase</keyword>
<evidence type="ECO:0000313" key="6">
    <source>
        <dbReference type="Proteomes" id="UP000277212"/>
    </source>
</evidence>
<dbReference type="GO" id="GO:0019748">
    <property type="term" value="P:secondary metabolic process"/>
    <property type="evidence" value="ECO:0007669"/>
    <property type="project" value="TreeGrafter"/>
</dbReference>
<dbReference type="SUPFAM" id="SSF51556">
    <property type="entry name" value="Metallo-dependent hydrolases"/>
    <property type="match status" value="1"/>
</dbReference>
<evidence type="ECO:0000256" key="2">
    <source>
        <dbReference type="ARBA" id="ARBA00023239"/>
    </source>
</evidence>
<dbReference type="Pfam" id="PF04909">
    <property type="entry name" value="Amidohydro_2"/>
    <property type="match status" value="1"/>
</dbReference>
<comment type="similarity">
    <text evidence="3">Belongs to the metallo-dependent hydrolases superfamily.</text>
</comment>
<dbReference type="EMBL" id="NKUJ01000019">
    <property type="protein sequence ID" value="RMJ18431.1"/>
    <property type="molecule type" value="Genomic_DNA"/>
</dbReference>
<organism evidence="5 6">
    <name type="scientific">Fusarium kuroshium</name>
    <dbReference type="NCBI Taxonomy" id="2010991"/>
    <lineage>
        <taxon>Eukaryota</taxon>
        <taxon>Fungi</taxon>
        <taxon>Dikarya</taxon>
        <taxon>Ascomycota</taxon>
        <taxon>Pezizomycotina</taxon>
        <taxon>Sordariomycetes</taxon>
        <taxon>Hypocreomycetidae</taxon>
        <taxon>Hypocreales</taxon>
        <taxon>Nectriaceae</taxon>
        <taxon>Fusarium</taxon>
        <taxon>Fusarium solani species complex</taxon>
    </lineage>
</organism>
<dbReference type="OrthoDB" id="432010at2759"/>
<reference evidence="5 6" key="1">
    <citation type="submission" date="2017-06" db="EMBL/GenBank/DDBJ databases">
        <title>Comparative genomic analysis of Ambrosia Fusariam Clade fungi.</title>
        <authorList>
            <person name="Stajich J.E."/>
            <person name="Carrillo J."/>
            <person name="Kijimoto T."/>
            <person name="Eskalen A."/>
            <person name="O'Donnell K."/>
            <person name="Kasson M."/>
        </authorList>
    </citation>
    <scope>NUCLEOTIDE SEQUENCE [LARGE SCALE GENOMIC DNA]</scope>
    <source>
        <strain evidence="5">UCR3666</strain>
    </source>
</reference>
<proteinExistence type="inferred from homology"/>
<dbReference type="Gene3D" id="3.20.20.140">
    <property type="entry name" value="Metal-dependent hydrolases"/>
    <property type="match status" value="1"/>
</dbReference>
<dbReference type="GO" id="GO:0005829">
    <property type="term" value="C:cytosol"/>
    <property type="evidence" value="ECO:0007669"/>
    <property type="project" value="TreeGrafter"/>
</dbReference>
<evidence type="ECO:0000256" key="1">
    <source>
        <dbReference type="ARBA" id="ARBA00022793"/>
    </source>
</evidence>
<evidence type="ECO:0000256" key="3">
    <source>
        <dbReference type="RuleBase" id="RU366045"/>
    </source>
</evidence>
<keyword evidence="1 3" id="KW-0210">Decarboxylase</keyword>
<dbReference type="PANTHER" id="PTHR21240:SF30">
    <property type="entry name" value="AMIDOHYDROLASE-RELATED DOMAIN-CONTAINING PROTEIN-RELATED"/>
    <property type="match status" value="1"/>
</dbReference>
<accession>A0A3M2SLI2</accession>
<sequence length="253" mass="28369">MHHPVLTSIELELCVRGLGFVEVLAHTHLPDGTYYDTPRFHSVFETEQKLDVPIYFHPTFSNPEVKKVPPHDGFYPRDVEMALSGWCAAFHCESGLHILRLFATSMFGKFPRLKIMIGHADKLLPYMPERNLDGSLRLNTAWSIVTGDCEFTARRHLQHQLAAIPTICDGCLPTLSANIHLLAGRCLQAVLSANSCTSLLHPLTYVRRPILLATGIYEELTPMMPTLSTRKGLTPRIPITTIPIADCPLDLHR</sequence>
<name>A0A3M2SLI2_9HYPO</name>
<dbReference type="InterPro" id="IPR006680">
    <property type="entry name" value="Amidohydro-rel"/>
</dbReference>
<dbReference type="InterPro" id="IPR032466">
    <property type="entry name" value="Metal_Hydrolase"/>
</dbReference>
<dbReference type="InterPro" id="IPR032465">
    <property type="entry name" value="ACMSD"/>
</dbReference>
<dbReference type="AlphaFoldDB" id="A0A3M2SLI2"/>
<comment type="caution">
    <text evidence="5">The sequence shown here is derived from an EMBL/GenBank/DDBJ whole genome shotgun (WGS) entry which is preliminary data.</text>
</comment>
<dbReference type="Proteomes" id="UP000277212">
    <property type="component" value="Unassembled WGS sequence"/>
</dbReference>
<dbReference type="GO" id="GO:0016831">
    <property type="term" value="F:carboxy-lyase activity"/>
    <property type="evidence" value="ECO:0007669"/>
    <property type="project" value="UniProtKB-KW"/>
</dbReference>
<evidence type="ECO:0000313" key="5">
    <source>
        <dbReference type="EMBL" id="RMJ18431.1"/>
    </source>
</evidence>
<keyword evidence="6" id="KW-1185">Reference proteome</keyword>